<dbReference type="RefSeq" id="WP_092362903.1">
    <property type="nucleotide sequence ID" value="NZ_BMGV01000002.1"/>
</dbReference>
<name>A0A1H6TJN8_9RHOB</name>
<reference evidence="2 3" key="1">
    <citation type="submission" date="2016-10" db="EMBL/GenBank/DDBJ databases">
        <authorList>
            <person name="de Groot N.N."/>
        </authorList>
    </citation>
    <scope>NUCLEOTIDE SEQUENCE [LARGE SCALE GENOMIC DNA]</scope>
    <source>
        <strain evidence="2 3">DSM 29340</strain>
    </source>
</reference>
<dbReference type="PROSITE" id="PS51257">
    <property type="entry name" value="PROKAR_LIPOPROTEIN"/>
    <property type="match status" value="1"/>
</dbReference>
<evidence type="ECO:0000256" key="1">
    <source>
        <dbReference type="SAM" id="MobiDB-lite"/>
    </source>
</evidence>
<dbReference type="AlphaFoldDB" id="A0A1H6TJN8"/>
<sequence length="141" mass="14530">MRTLLLISIVTVAGCDQFRSSLEGPAAAPDTEIVAGEEAPPQATEGAAAPRDQIDPGWTGARQTVAGLGDPTIPGPWLETPLVTQERPGRVVMRKTGASAVVTLIPSGGEVGSGSRLSLAAMRALLAPIDQLIELDVYSTS</sequence>
<feature type="region of interest" description="Disordered" evidence="1">
    <location>
        <begin position="36"/>
        <end position="80"/>
    </location>
</feature>
<protein>
    <submittedName>
        <fullName evidence="2">Uncharacterized protein</fullName>
    </submittedName>
</protein>
<evidence type="ECO:0000313" key="2">
    <source>
        <dbReference type="EMBL" id="SEI80259.1"/>
    </source>
</evidence>
<keyword evidence="3" id="KW-1185">Reference proteome</keyword>
<dbReference type="EMBL" id="FNYD01000002">
    <property type="protein sequence ID" value="SEI80259.1"/>
    <property type="molecule type" value="Genomic_DNA"/>
</dbReference>
<dbReference type="STRING" id="1227549.SAMN05444007_102383"/>
<proteinExistence type="predicted"/>
<dbReference type="Proteomes" id="UP000199379">
    <property type="component" value="Unassembled WGS sequence"/>
</dbReference>
<dbReference type="OrthoDB" id="7871639at2"/>
<evidence type="ECO:0000313" key="3">
    <source>
        <dbReference type="Proteomes" id="UP000199379"/>
    </source>
</evidence>
<organism evidence="2 3">
    <name type="scientific">Cribrihabitans marinus</name>
    <dbReference type="NCBI Taxonomy" id="1227549"/>
    <lineage>
        <taxon>Bacteria</taxon>
        <taxon>Pseudomonadati</taxon>
        <taxon>Pseudomonadota</taxon>
        <taxon>Alphaproteobacteria</taxon>
        <taxon>Rhodobacterales</taxon>
        <taxon>Paracoccaceae</taxon>
        <taxon>Cribrihabitans</taxon>
    </lineage>
</organism>
<accession>A0A1H6TJN8</accession>
<gene>
    <name evidence="2" type="ORF">SAMN05444007_102383</name>
</gene>